<keyword evidence="9" id="KW-0406">Ion transport</keyword>
<accession>A0A329MJZ4</accession>
<dbReference type="GO" id="GO:0006814">
    <property type="term" value="P:sodium ion transport"/>
    <property type="evidence" value="ECO:0007669"/>
    <property type="project" value="UniProtKB-KW"/>
</dbReference>
<feature type="transmembrane region" description="Helical" evidence="13">
    <location>
        <begin position="238"/>
        <end position="265"/>
    </location>
</feature>
<keyword evidence="3" id="KW-0813">Transport</keyword>
<evidence type="ECO:0000256" key="5">
    <source>
        <dbReference type="ARBA" id="ARBA00022692"/>
    </source>
</evidence>
<keyword evidence="10 13" id="KW-0472">Membrane</keyword>
<keyword evidence="6" id="KW-0769">Symport</keyword>
<keyword evidence="7 13" id="KW-1133">Transmembrane helix</keyword>
<evidence type="ECO:0000256" key="11">
    <source>
        <dbReference type="ARBA" id="ARBA00023201"/>
    </source>
</evidence>
<feature type="transmembrane region" description="Helical" evidence="13">
    <location>
        <begin position="357"/>
        <end position="377"/>
    </location>
</feature>
<dbReference type="PANTHER" id="PTHR48086">
    <property type="entry name" value="SODIUM/PROLINE SYMPORTER-RELATED"/>
    <property type="match status" value="1"/>
</dbReference>
<feature type="transmembrane region" description="Helical" evidence="13">
    <location>
        <begin position="156"/>
        <end position="175"/>
    </location>
</feature>
<evidence type="ECO:0000256" key="4">
    <source>
        <dbReference type="ARBA" id="ARBA00022475"/>
    </source>
</evidence>
<feature type="transmembrane region" description="Helical" evidence="13">
    <location>
        <begin position="12"/>
        <end position="30"/>
    </location>
</feature>
<dbReference type="Proteomes" id="UP000250369">
    <property type="component" value="Unassembled WGS sequence"/>
</dbReference>
<dbReference type="Gene3D" id="1.20.1730.10">
    <property type="entry name" value="Sodium/glucose cotransporter"/>
    <property type="match status" value="1"/>
</dbReference>
<gene>
    <name evidence="14" type="ORF">DQG23_19485</name>
</gene>
<name>A0A329MJZ4_9BACL</name>
<keyword evidence="4" id="KW-1003">Cell membrane</keyword>
<evidence type="ECO:0000256" key="12">
    <source>
        <dbReference type="ARBA" id="ARBA00033708"/>
    </source>
</evidence>
<evidence type="ECO:0000256" key="3">
    <source>
        <dbReference type="ARBA" id="ARBA00022448"/>
    </source>
</evidence>
<keyword evidence="11" id="KW-0739">Sodium transport</keyword>
<evidence type="ECO:0000256" key="9">
    <source>
        <dbReference type="ARBA" id="ARBA00023065"/>
    </source>
</evidence>
<dbReference type="InterPro" id="IPR050277">
    <property type="entry name" value="Sodium:Solute_Symporter"/>
</dbReference>
<evidence type="ECO:0000256" key="10">
    <source>
        <dbReference type="ARBA" id="ARBA00023136"/>
    </source>
</evidence>
<evidence type="ECO:0000256" key="8">
    <source>
        <dbReference type="ARBA" id="ARBA00023053"/>
    </source>
</evidence>
<keyword evidence="8" id="KW-0915">Sodium</keyword>
<feature type="transmembrane region" description="Helical" evidence="13">
    <location>
        <begin position="201"/>
        <end position="218"/>
    </location>
</feature>
<dbReference type="InterPro" id="IPR001734">
    <property type="entry name" value="Na/solute_symporter"/>
</dbReference>
<evidence type="ECO:0000313" key="15">
    <source>
        <dbReference type="Proteomes" id="UP000250369"/>
    </source>
</evidence>
<dbReference type="GO" id="GO:0015293">
    <property type="term" value="F:symporter activity"/>
    <property type="evidence" value="ECO:0007669"/>
    <property type="project" value="UniProtKB-KW"/>
</dbReference>
<protein>
    <submittedName>
        <fullName evidence="14">Transporter</fullName>
    </submittedName>
</protein>
<dbReference type="RefSeq" id="WP_113032551.1">
    <property type="nucleotide sequence ID" value="NZ_QMFB01000011.1"/>
</dbReference>
<dbReference type="GO" id="GO:0005886">
    <property type="term" value="C:plasma membrane"/>
    <property type="evidence" value="ECO:0007669"/>
    <property type="project" value="UniProtKB-SubCell"/>
</dbReference>
<feature type="transmembrane region" description="Helical" evidence="13">
    <location>
        <begin position="42"/>
        <end position="67"/>
    </location>
</feature>
<organism evidence="14 15">
    <name type="scientific">Paenibacillus contaminans</name>
    <dbReference type="NCBI Taxonomy" id="450362"/>
    <lineage>
        <taxon>Bacteria</taxon>
        <taxon>Bacillati</taxon>
        <taxon>Bacillota</taxon>
        <taxon>Bacilli</taxon>
        <taxon>Bacillales</taxon>
        <taxon>Paenibacillaceae</taxon>
        <taxon>Paenibacillus</taxon>
    </lineage>
</organism>
<dbReference type="PROSITE" id="PS50283">
    <property type="entry name" value="NA_SOLUT_SYMP_3"/>
    <property type="match status" value="1"/>
</dbReference>
<evidence type="ECO:0000256" key="13">
    <source>
        <dbReference type="SAM" id="Phobius"/>
    </source>
</evidence>
<keyword evidence="5 13" id="KW-0812">Transmembrane</keyword>
<evidence type="ECO:0000256" key="7">
    <source>
        <dbReference type="ARBA" id="ARBA00022989"/>
    </source>
</evidence>
<feature type="transmembrane region" description="Helical" evidence="13">
    <location>
        <begin position="333"/>
        <end position="351"/>
    </location>
</feature>
<comment type="similarity">
    <text evidence="2">Belongs to the sodium:solute symporter (SSF) (TC 2.A.21) family.</text>
</comment>
<comment type="caution">
    <text evidence="14">The sequence shown here is derived from an EMBL/GenBank/DDBJ whole genome shotgun (WGS) entry which is preliminary data.</text>
</comment>
<comment type="subcellular location">
    <subcellularLocation>
        <location evidence="1">Cell membrane</location>
        <topology evidence="1">Multi-pass membrane protein</topology>
    </subcellularLocation>
</comment>
<feature type="transmembrane region" description="Helical" evidence="13">
    <location>
        <begin position="384"/>
        <end position="402"/>
    </location>
</feature>
<dbReference type="InterPro" id="IPR038377">
    <property type="entry name" value="Na/Glc_symporter_sf"/>
</dbReference>
<reference evidence="14 15" key="1">
    <citation type="journal article" date="2009" name="Int. J. Syst. Evol. Microbiol.">
        <title>Paenibacillus contaminans sp. nov., isolated from a contaminated laboratory plate.</title>
        <authorList>
            <person name="Chou J.H."/>
            <person name="Lee J.H."/>
            <person name="Lin M.C."/>
            <person name="Chang P.S."/>
            <person name="Arun A.B."/>
            <person name="Young C.C."/>
            <person name="Chen W.M."/>
        </authorList>
    </citation>
    <scope>NUCLEOTIDE SEQUENCE [LARGE SCALE GENOMIC DNA]</scope>
    <source>
        <strain evidence="14 15">CKOBP-6</strain>
    </source>
</reference>
<feature type="transmembrane region" description="Helical" evidence="13">
    <location>
        <begin position="285"/>
        <end position="312"/>
    </location>
</feature>
<dbReference type="PANTHER" id="PTHR48086:SF3">
    <property type="entry name" value="SODIUM_PROLINE SYMPORTER"/>
    <property type="match status" value="1"/>
</dbReference>
<feature type="transmembrane region" description="Helical" evidence="13">
    <location>
        <begin position="408"/>
        <end position="430"/>
    </location>
</feature>
<dbReference type="EMBL" id="QMFB01000011">
    <property type="protein sequence ID" value="RAV19646.1"/>
    <property type="molecule type" value="Genomic_DNA"/>
</dbReference>
<dbReference type="OrthoDB" id="2516957at2"/>
<dbReference type="AlphaFoldDB" id="A0A329MJZ4"/>
<evidence type="ECO:0000256" key="1">
    <source>
        <dbReference type="ARBA" id="ARBA00004651"/>
    </source>
</evidence>
<proteinExistence type="inferred from homology"/>
<evidence type="ECO:0000256" key="2">
    <source>
        <dbReference type="ARBA" id="ARBA00006434"/>
    </source>
</evidence>
<comment type="catalytic activity">
    <reaction evidence="12">
        <text>L-proline(in) + Na(+)(in) = L-proline(out) + Na(+)(out)</text>
        <dbReference type="Rhea" id="RHEA:28967"/>
        <dbReference type="ChEBI" id="CHEBI:29101"/>
        <dbReference type="ChEBI" id="CHEBI:60039"/>
    </reaction>
</comment>
<keyword evidence="15" id="KW-1185">Reference proteome</keyword>
<sequence length="439" mass="48279">MAYQSFREYALGTAKIGIGLGVVSVLARWVTGNTIFASPEALIKYGIFGGIGYALMGALALAAFGWVGRKVRRTYPEGETIGDFFRLKLNRTGYWVMIAILLTISVEGMFMQGMAGGLLLNILFDVPISLGMLAFFLFCVVYAGFGGIVVIHRIAFFQVIIVFVAAILIPLYFFIEKGVEHVYAGIRLYHPYLLVTNNHEGLFFIVTGLLIGCGQVFVDQASWQRLYMVETRNVVPTFLLSGLIWSTIPLAFSAMIMIVIFTGGFQNIYSLLFDLIRKIDSFPLLILFVLSAFLAVTSAFGAGIHSLISLIVGNVYPLFKPEAGEKQKIRMGYMLALAIGLLSFVLTFLLEPTLLELLFFFGIIYAALIVPVLVIVFSKGKTGNAIPFCALLGLTAGYASRVELSHMNAIWVSAIVSAAAVLAYEGGKVLRHRVQYRKR</sequence>
<feature type="transmembrane region" description="Helical" evidence="13">
    <location>
        <begin position="94"/>
        <end position="124"/>
    </location>
</feature>
<feature type="transmembrane region" description="Helical" evidence="13">
    <location>
        <begin position="130"/>
        <end position="151"/>
    </location>
</feature>
<evidence type="ECO:0000313" key="14">
    <source>
        <dbReference type="EMBL" id="RAV19646.1"/>
    </source>
</evidence>
<evidence type="ECO:0000256" key="6">
    <source>
        <dbReference type="ARBA" id="ARBA00022847"/>
    </source>
</evidence>